<proteinExistence type="predicted"/>
<dbReference type="GO" id="GO:0005524">
    <property type="term" value="F:ATP binding"/>
    <property type="evidence" value="ECO:0007669"/>
    <property type="project" value="InterPro"/>
</dbReference>
<dbReference type="Gene3D" id="1.20.1110.10">
    <property type="entry name" value="Calcium-transporting ATPase, transmembrane domain"/>
    <property type="match status" value="1"/>
</dbReference>
<dbReference type="Proteomes" id="UP001178507">
    <property type="component" value="Unassembled WGS sequence"/>
</dbReference>
<keyword evidence="3" id="KW-1133">Transmembrane helix</keyword>
<keyword evidence="3" id="KW-0812">Transmembrane</keyword>
<feature type="transmembrane region" description="Helical" evidence="3">
    <location>
        <begin position="468"/>
        <end position="491"/>
    </location>
</feature>
<feature type="domain" description="Tubulin-folding cofactor D C-terminal" evidence="5">
    <location>
        <begin position="37"/>
        <end position="116"/>
    </location>
</feature>
<dbReference type="PRINTS" id="PR00119">
    <property type="entry name" value="CATATPASE"/>
</dbReference>
<reference evidence="6" key="1">
    <citation type="submission" date="2023-08" db="EMBL/GenBank/DDBJ databases">
        <authorList>
            <person name="Chen Y."/>
            <person name="Shah S."/>
            <person name="Dougan E. K."/>
            <person name="Thang M."/>
            <person name="Chan C."/>
        </authorList>
    </citation>
    <scope>NUCLEOTIDE SEQUENCE</scope>
</reference>
<dbReference type="GO" id="GO:1902600">
    <property type="term" value="P:proton transmembrane transport"/>
    <property type="evidence" value="ECO:0007669"/>
    <property type="project" value="TreeGrafter"/>
</dbReference>
<keyword evidence="3" id="KW-0472">Membrane</keyword>
<dbReference type="Pfam" id="PF08282">
    <property type="entry name" value="Hydrolase_3"/>
    <property type="match status" value="1"/>
</dbReference>
<dbReference type="InterPro" id="IPR006068">
    <property type="entry name" value="ATPase_P-typ_cation-transptr_C"/>
</dbReference>
<protein>
    <submittedName>
        <fullName evidence="6">Uncharacterized protein</fullName>
    </submittedName>
</protein>
<dbReference type="InterPro" id="IPR023298">
    <property type="entry name" value="ATPase_P-typ_TM_dom_sf"/>
</dbReference>
<sequence>MRWFFKRRMKRFLAGWMGEYSSLTILVEPEVKEMSALAVPEYRPAMLLGLVVSLGGLTEHTAREAKKALLLYLDTQQRRQEVSEALLRCFESGDKRLLAPLLNTWALLLAQDLVPAPLASELLQRARRAARCRDPQRLRCAVGAFVGLLRFPAVRRQSLEMLLEMLGFSFPTVRQHTAQALYIRLLEEEGDWQLSPPGEAPQAVSSAALAEVSELVSLTPWATDDLEALKEALTAVYSKLQLQLPEAGLSILAPQKKVQPERREAQYADLVMLDSRIPKGDNFTDEEPEDNVKWWRKAVQHTRVFARVSPIHKQVIVQAYQKYGYNGIGDVVAMTGDGVNDAPALKQAEVGVAMGQRGTEVAKDAADIVLHDDNFSSVVKGMEQGRLSSENLQKSIMYTLCSKVPQVAPTFGELFGVPQALTVAQVLLIDIGTDIWTAIAYALQPAESKLMERPPRHPRYEKMVNCKVLVYSYGYIGQLQMIFCWVMFFWATPGMWELTQSGKSPNDYTVEDFTVDTMGMTVYYWTLVLGQIAAAVSTTTKLQSVLGFGTAPYCFPNTTLNLMFVGEVVMGLAAIYCAPIQSAFKTGWIPMRAVLLPIITFVGITVIDEIRKCLARSCDEQQPRPPDFLTDIQLLRASECITGDEFCQVAGFA</sequence>
<evidence type="ECO:0000256" key="1">
    <source>
        <dbReference type="ARBA" id="ARBA00004651"/>
    </source>
</evidence>
<dbReference type="InterPro" id="IPR001757">
    <property type="entry name" value="P_typ_ATPase"/>
</dbReference>
<evidence type="ECO:0000313" key="7">
    <source>
        <dbReference type="Proteomes" id="UP001178507"/>
    </source>
</evidence>
<feature type="transmembrane region" description="Helical" evidence="3">
    <location>
        <begin position="560"/>
        <end position="581"/>
    </location>
</feature>
<evidence type="ECO:0000259" key="4">
    <source>
        <dbReference type="Pfam" id="PF00689"/>
    </source>
</evidence>
<dbReference type="GO" id="GO:0006883">
    <property type="term" value="P:intracellular sodium ion homeostasis"/>
    <property type="evidence" value="ECO:0007669"/>
    <property type="project" value="TreeGrafter"/>
</dbReference>
<dbReference type="SUPFAM" id="SSF81665">
    <property type="entry name" value="Calcium ATPase, transmembrane domain M"/>
    <property type="match status" value="1"/>
</dbReference>
<keyword evidence="2" id="KW-1003">Cell membrane</keyword>
<dbReference type="GO" id="GO:1990573">
    <property type="term" value="P:potassium ion import across plasma membrane"/>
    <property type="evidence" value="ECO:0007669"/>
    <property type="project" value="TreeGrafter"/>
</dbReference>
<evidence type="ECO:0000256" key="3">
    <source>
        <dbReference type="SAM" id="Phobius"/>
    </source>
</evidence>
<dbReference type="GO" id="GO:0030007">
    <property type="term" value="P:intracellular potassium ion homeostasis"/>
    <property type="evidence" value="ECO:0007669"/>
    <property type="project" value="TreeGrafter"/>
</dbReference>
<dbReference type="GO" id="GO:0016887">
    <property type="term" value="F:ATP hydrolysis activity"/>
    <property type="evidence" value="ECO:0007669"/>
    <property type="project" value="InterPro"/>
</dbReference>
<gene>
    <name evidence="6" type="ORF">EVOR1521_LOCUS9693</name>
</gene>
<dbReference type="EMBL" id="CAUJNA010000890">
    <property type="protein sequence ID" value="CAJ1382292.1"/>
    <property type="molecule type" value="Genomic_DNA"/>
</dbReference>
<dbReference type="GO" id="GO:0036376">
    <property type="term" value="P:sodium ion export across plasma membrane"/>
    <property type="evidence" value="ECO:0007669"/>
    <property type="project" value="TreeGrafter"/>
</dbReference>
<dbReference type="InterPro" id="IPR022577">
    <property type="entry name" value="TBCD_C"/>
</dbReference>
<organism evidence="6 7">
    <name type="scientific">Effrenium voratum</name>
    <dbReference type="NCBI Taxonomy" id="2562239"/>
    <lineage>
        <taxon>Eukaryota</taxon>
        <taxon>Sar</taxon>
        <taxon>Alveolata</taxon>
        <taxon>Dinophyceae</taxon>
        <taxon>Suessiales</taxon>
        <taxon>Symbiodiniaceae</taxon>
        <taxon>Effrenium</taxon>
    </lineage>
</organism>
<dbReference type="PANTHER" id="PTHR43294:SF21">
    <property type="entry name" value="CATION TRANSPORTING ATPASE"/>
    <property type="match status" value="1"/>
</dbReference>
<dbReference type="Pfam" id="PF00689">
    <property type="entry name" value="Cation_ATPase_C"/>
    <property type="match status" value="1"/>
</dbReference>
<dbReference type="NCBIfam" id="TIGR01494">
    <property type="entry name" value="ATPase_P-type"/>
    <property type="match status" value="1"/>
</dbReference>
<feature type="transmembrane region" description="Helical" evidence="3">
    <location>
        <begin position="522"/>
        <end position="539"/>
    </location>
</feature>
<keyword evidence="7" id="KW-1185">Reference proteome</keyword>
<comment type="caution">
    <text evidence="6">The sequence shown here is derived from an EMBL/GenBank/DDBJ whole genome shotgun (WGS) entry which is preliminary data.</text>
</comment>
<dbReference type="Pfam" id="PF12612">
    <property type="entry name" value="TFCD_C"/>
    <property type="match status" value="1"/>
</dbReference>
<dbReference type="PANTHER" id="PTHR43294">
    <property type="entry name" value="SODIUM/POTASSIUM-TRANSPORTING ATPASE SUBUNIT ALPHA"/>
    <property type="match status" value="1"/>
</dbReference>
<dbReference type="AlphaFoldDB" id="A0AA36MSI4"/>
<feature type="domain" description="Cation-transporting P-type ATPase C-terminal" evidence="4">
    <location>
        <begin position="418"/>
        <end position="613"/>
    </location>
</feature>
<dbReference type="GO" id="GO:0005391">
    <property type="term" value="F:P-type sodium:potassium-exchanging transporter activity"/>
    <property type="evidence" value="ECO:0007669"/>
    <property type="project" value="TreeGrafter"/>
</dbReference>
<evidence type="ECO:0000259" key="5">
    <source>
        <dbReference type="Pfam" id="PF12612"/>
    </source>
</evidence>
<dbReference type="GO" id="GO:0005886">
    <property type="term" value="C:plasma membrane"/>
    <property type="evidence" value="ECO:0007669"/>
    <property type="project" value="UniProtKB-SubCell"/>
</dbReference>
<dbReference type="InterPro" id="IPR050510">
    <property type="entry name" value="Cation_transp_ATPase_P-type"/>
</dbReference>
<comment type="subcellular location">
    <subcellularLocation>
        <location evidence="1">Cell membrane</location>
        <topology evidence="1">Multi-pass membrane protein</topology>
    </subcellularLocation>
</comment>
<dbReference type="InterPro" id="IPR036412">
    <property type="entry name" value="HAD-like_sf"/>
</dbReference>
<accession>A0AA36MSI4</accession>
<feature type="transmembrane region" description="Helical" evidence="3">
    <location>
        <begin position="587"/>
        <end position="607"/>
    </location>
</feature>
<evidence type="ECO:0000256" key="2">
    <source>
        <dbReference type="ARBA" id="ARBA00022475"/>
    </source>
</evidence>
<evidence type="ECO:0000313" key="6">
    <source>
        <dbReference type="EMBL" id="CAJ1382292.1"/>
    </source>
</evidence>
<name>A0AA36MSI4_9DINO</name>
<dbReference type="SUPFAM" id="SSF56784">
    <property type="entry name" value="HAD-like"/>
    <property type="match status" value="1"/>
</dbReference>